<dbReference type="RefSeq" id="WP_271319842.1">
    <property type="nucleotide sequence ID" value="NZ_BAAATN010000004.1"/>
</dbReference>
<keyword evidence="2" id="KW-1185">Reference proteome</keyword>
<comment type="caution">
    <text evidence="1">The sequence shown here is derived from an EMBL/GenBank/DDBJ whole genome shotgun (WGS) entry which is preliminary data.</text>
</comment>
<proteinExistence type="predicted"/>
<evidence type="ECO:0000313" key="1">
    <source>
        <dbReference type="EMBL" id="MFC5016091.1"/>
    </source>
</evidence>
<accession>A0ABV9WTB8</accession>
<evidence type="ECO:0008006" key="3">
    <source>
        <dbReference type="Google" id="ProtNLM"/>
    </source>
</evidence>
<name>A0ABV9WTB8_9ACTN</name>
<sequence>MVWDEWETLKADAAARQSTGMQLDQLAPSGSGGGQDLVVYQDDLGAVGHDAYLLFEGISEKADIAGAGADKTGAGTSARAASSLTSAGFAMGPALKSTVEIWTSQVDSVRQACAHISDHLDFSKKRHAEDDAKVGSVIRGQALPVSRLNEYFK</sequence>
<organism evidence="1 2">
    <name type="scientific">Streptomyces lienomycini</name>
    <dbReference type="NCBI Taxonomy" id="284035"/>
    <lineage>
        <taxon>Bacteria</taxon>
        <taxon>Bacillati</taxon>
        <taxon>Actinomycetota</taxon>
        <taxon>Actinomycetes</taxon>
        <taxon>Kitasatosporales</taxon>
        <taxon>Streptomycetaceae</taxon>
        <taxon>Streptomyces</taxon>
    </lineage>
</organism>
<gene>
    <name evidence="1" type="ORF">ACFPRC_14485</name>
</gene>
<reference evidence="2" key="1">
    <citation type="journal article" date="2019" name="Int. J. Syst. Evol. Microbiol.">
        <title>The Global Catalogue of Microorganisms (GCM) 10K type strain sequencing project: providing services to taxonomists for standard genome sequencing and annotation.</title>
        <authorList>
            <consortium name="The Broad Institute Genomics Platform"/>
            <consortium name="The Broad Institute Genome Sequencing Center for Infectious Disease"/>
            <person name="Wu L."/>
            <person name="Ma J."/>
        </authorList>
    </citation>
    <scope>NUCLEOTIDE SEQUENCE [LARGE SCALE GENOMIC DNA]</scope>
    <source>
        <strain evidence="2">CGMCC 4.1542</strain>
    </source>
</reference>
<dbReference type="EMBL" id="JBHSJO010000001">
    <property type="protein sequence ID" value="MFC5016091.1"/>
    <property type="molecule type" value="Genomic_DNA"/>
</dbReference>
<protein>
    <recommendedName>
        <fullName evidence="3">AG1 protein</fullName>
    </recommendedName>
</protein>
<dbReference type="Proteomes" id="UP001595855">
    <property type="component" value="Unassembled WGS sequence"/>
</dbReference>
<evidence type="ECO:0000313" key="2">
    <source>
        <dbReference type="Proteomes" id="UP001595855"/>
    </source>
</evidence>